<sequence length="167" mass="17891">MGQSASKRVENSLHGSSEFRTACESVYKEALDLAQHIFPGIRPYQLFNACTKLHQTLSTVDPLIKKWVPSPPSQSQVDSALSTVIQRSKSSDFETLNYTKFEAFAVELYKCAVVGNAGKALLQRVPFGIAGIAGIGMVTRSGKELVGSVMGVYALGVATAVYLSLSG</sequence>
<organism evidence="2 3">
    <name type="scientific">Aquilegia coerulea</name>
    <name type="common">Rocky mountain columbine</name>
    <dbReference type="NCBI Taxonomy" id="218851"/>
    <lineage>
        <taxon>Eukaryota</taxon>
        <taxon>Viridiplantae</taxon>
        <taxon>Streptophyta</taxon>
        <taxon>Embryophyta</taxon>
        <taxon>Tracheophyta</taxon>
        <taxon>Spermatophyta</taxon>
        <taxon>Magnoliopsida</taxon>
        <taxon>Ranunculales</taxon>
        <taxon>Ranunculaceae</taxon>
        <taxon>Thalictroideae</taxon>
        <taxon>Aquilegia</taxon>
    </lineage>
</organism>
<dbReference type="InParanoid" id="A0A2G5EJN4"/>
<evidence type="ECO:0000313" key="2">
    <source>
        <dbReference type="EMBL" id="PIA55975.1"/>
    </source>
</evidence>
<dbReference type="FunCoup" id="A0A2G5EJN4">
    <property type="interactions" value="263"/>
</dbReference>
<proteinExistence type="predicted"/>
<keyword evidence="1" id="KW-1133">Transmembrane helix</keyword>
<keyword evidence="1" id="KW-0812">Transmembrane</keyword>
<dbReference type="EMBL" id="KZ305024">
    <property type="protein sequence ID" value="PIA55975.1"/>
    <property type="molecule type" value="Genomic_DNA"/>
</dbReference>
<gene>
    <name evidence="2" type="ORF">AQUCO_00700354v1</name>
</gene>
<dbReference type="OrthoDB" id="1885878at2759"/>
<dbReference type="PANTHER" id="PTHR36743:SF1">
    <property type="entry name" value="OS04G0495300 PROTEIN"/>
    <property type="match status" value="1"/>
</dbReference>
<evidence type="ECO:0000256" key="1">
    <source>
        <dbReference type="SAM" id="Phobius"/>
    </source>
</evidence>
<name>A0A2G5EJN4_AQUCA</name>
<dbReference type="PANTHER" id="PTHR36743">
    <property type="entry name" value="OS04G0495300 PROTEIN"/>
    <property type="match status" value="1"/>
</dbReference>
<keyword evidence="3" id="KW-1185">Reference proteome</keyword>
<reference evidence="2 3" key="1">
    <citation type="submission" date="2017-09" db="EMBL/GenBank/DDBJ databases">
        <title>WGS assembly of Aquilegia coerulea Goldsmith.</title>
        <authorList>
            <person name="Hodges S."/>
            <person name="Kramer E."/>
            <person name="Nordborg M."/>
            <person name="Tomkins J."/>
            <person name="Borevitz J."/>
            <person name="Derieg N."/>
            <person name="Yan J."/>
            <person name="Mihaltcheva S."/>
            <person name="Hayes R.D."/>
            <person name="Rokhsar D."/>
        </authorList>
    </citation>
    <scope>NUCLEOTIDE SEQUENCE [LARGE SCALE GENOMIC DNA]</scope>
    <source>
        <strain evidence="3">cv. Goldsmith</strain>
    </source>
</reference>
<accession>A0A2G5EJN4</accession>
<dbReference type="AlphaFoldDB" id="A0A2G5EJN4"/>
<dbReference type="Proteomes" id="UP000230069">
    <property type="component" value="Unassembled WGS sequence"/>
</dbReference>
<protein>
    <submittedName>
        <fullName evidence="2">Uncharacterized protein</fullName>
    </submittedName>
</protein>
<evidence type="ECO:0000313" key="3">
    <source>
        <dbReference type="Proteomes" id="UP000230069"/>
    </source>
</evidence>
<feature type="transmembrane region" description="Helical" evidence="1">
    <location>
        <begin position="145"/>
        <end position="165"/>
    </location>
</feature>
<keyword evidence="1" id="KW-0472">Membrane</keyword>
<dbReference type="STRING" id="218851.A0A2G5EJN4"/>